<evidence type="ECO:0000256" key="9">
    <source>
        <dbReference type="ARBA" id="ARBA00022917"/>
    </source>
</evidence>
<dbReference type="InterPro" id="IPR018164">
    <property type="entry name" value="Ala-tRNA-synth_IIc_N"/>
</dbReference>
<keyword evidence="9 13" id="KW-0648">Protein biosynthesis</keyword>
<keyword evidence="3 13" id="KW-0436">Ligase</keyword>
<dbReference type="RefSeq" id="WP_186886443.1">
    <property type="nucleotide sequence ID" value="NZ_JACONZ010000001.1"/>
</dbReference>
<dbReference type="GO" id="GO:0016740">
    <property type="term" value="F:transferase activity"/>
    <property type="evidence" value="ECO:0007669"/>
    <property type="project" value="UniProtKB-ARBA"/>
</dbReference>
<keyword evidence="5 13" id="KW-0547">Nucleotide-binding</keyword>
<dbReference type="GO" id="GO:0005524">
    <property type="term" value="F:ATP binding"/>
    <property type="evidence" value="ECO:0007669"/>
    <property type="project" value="UniProtKB-UniRule"/>
</dbReference>
<keyword evidence="13" id="KW-0963">Cytoplasm</keyword>
<dbReference type="SUPFAM" id="SSF101353">
    <property type="entry name" value="Putative anticodon-binding domain of alanyl-tRNA synthetase (AlaRS)"/>
    <property type="match status" value="1"/>
</dbReference>
<evidence type="ECO:0000256" key="10">
    <source>
        <dbReference type="ARBA" id="ARBA00023146"/>
    </source>
</evidence>
<dbReference type="GO" id="GO:0006419">
    <property type="term" value="P:alanyl-tRNA aminoacylation"/>
    <property type="evidence" value="ECO:0007669"/>
    <property type="project" value="UniProtKB-UniRule"/>
</dbReference>
<dbReference type="PRINTS" id="PR00980">
    <property type="entry name" value="TRNASYNTHALA"/>
</dbReference>
<dbReference type="InterPro" id="IPR002318">
    <property type="entry name" value="Ala-tRNA-lgiase_IIc"/>
</dbReference>
<dbReference type="InterPro" id="IPR018165">
    <property type="entry name" value="Ala-tRNA-synth_IIc_core"/>
</dbReference>
<keyword evidence="14" id="KW-0175">Coiled coil</keyword>
<dbReference type="SMART" id="SM00863">
    <property type="entry name" value="tRNA_SAD"/>
    <property type="match status" value="1"/>
</dbReference>
<evidence type="ECO:0000256" key="8">
    <source>
        <dbReference type="ARBA" id="ARBA00022884"/>
    </source>
</evidence>
<keyword evidence="2 13" id="KW-0820">tRNA-binding</keyword>
<dbReference type="FunFam" id="3.30.980.10:FF:000004">
    <property type="entry name" value="Alanine--tRNA ligase, cytoplasmic"/>
    <property type="match status" value="1"/>
</dbReference>
<evidence type="ECO:0000313" key="17">
    <source>
        <dbReference type="Proteomes" id="UP000659630"/>
    </source>
</evidence>
<comment type="subcellular location">
    <subcellularLocation>
        <location evidence="13">Cytoplasm</location>
    </subcellularLocation>
</comment>
<dbReference type="InterPro" id="IPR018162">
    <property type="entry name" value="Ala-tRNA-ligase_IIc_anticod-bd"/>
</dbReference>
<dbReference type="InterPro" id="IPR018163">
    <property type="entry name" value="Thr/Ala-tRNA-synth_IIc_edit"/>
</dbReference>
<dbReference type="GO" id="GO:0000049">
    <property type="term" value="F:tRNA binding"/>
    <property type="evidence" value="ECO:0007669"/>
    <property type="project" value="UniProtKB-KW"/>
</dbReference>
<proteinExistence type="inferred from homology"/>
<reference evidence="16" key="1">
    <citation type="submission" date="2020-08" db="EMBL/GenBank/DDBJ databases">
        <title>Genome public.</title>
        <authorList>
            <person name="Liu C."/>
            <person name="Sun Q."/>
        </authorList>
    </citation>
    <scope>NUCLEOTIDE SEQUENCE</scope>
    <source>
        <strain evidence="16">BX8</strain>
    </source>
</reference>
<evidence type="ECO:0000256" key="13">
    <source>
        <dbReference type="HAMAP-Rule" id="MF_00036"/>
    </source>
</evidence>
<evidence type="ECO:0000256" key="2">
    <source>
        <dbReference type="ARBA" id="ARBA00022555"/>
    </source>
</evidence>
<comment type="catalytic activity">
    <reaction evidence="12 13">
        <text>tRNA(Ala) + L-alanine + ATP = L-alanyl-tRNA(Ala) + AMP + diphosphate</text>
        <dbReference type="Rhea" id="RHEA:12540"/>
        <dbReference type="Rhea" id="RHEA-COMP:9657"/>
        <dbReference type="Rhea" id="RHEA-COMP:9923"/>
        <dbReference type="ChEBI" id="CHEBI:30616"/>
        <dbReference type="ChEBI" id="CHEBI:33019"/>
        <dbReference type="ChEBI" id="CHEBI:57972"/>
        <dbReference type="ChEBI" id="CHEBI:78442"/>
        <dbReference type="ChEBI" id="CHEBI:78497"/>
        <dbReference type="ChEBI" id="CHEBI:456215"/>
        <dbReference type="EC" id="6.1.1.7"/>
    </reaction>
</comment>
<evidence type="ECO:0000256" key="12">
    <source>
        <dbReference type="ARBA" id="ARBA00048300"/>
    </source>
</evidence>
<dbReference type="Pfam" id="PF07973">
    <property type="entry name" value="tRNA_SAD"/>
    <property type="match status" value="1"/>
</dbReference>
<feature type="binding site" evidence="13">
    <location>
        <position position="577"/>
    </location>
    <ligand>
        <name>Zn(2+)</name>
        <dbReference type="ChEBI" id="CHEBI:29105"/>
    </ligand>
</feature>
<evidence type="ECO:0000256" key="11">
    <source>
        <dbReference type="ARBA" id="ARBA00024779"/>
    </source>
</evidence>
<organism evidence="16 17">
    <name type="scientific">Anaerofilum hominis</name>
    <dbReference type="NCBI Taxonomy" id="2763016"/>
    <lineage>
        <taxon>Bacteria</taxon>
        <taxon>Bacillati</taxon>
        <taxon>Bacillota</taxon>
        <taxon>Clostridia</taxon>
        <taxon>Eubacteriales</taxon>
        <taxon>Oscillospiraceae</taxon>
        <taxon>Anaerofilum</taxon>
    </lineage>
</organism>
<accession>A0A923I5D2</accession>
<feature type="coiled-coil region" evidence="14">
    <location>
        <begin position="742"/>
        <end position="769"/>
    </location>
</feature>
<evidence type="ECO:0000256" key="4">
    <source>
        <dbReference type="ARBA" id="ARBA00022723"/>
    </source>
</evidence>
<dbReference type="InterPro" id="IPR009000">
    <property type="entry name" value="Transl_B-barrel_sf"/>
</dbReference>
<evidence type="ECO:0000256" key="14">
    <source>
        <dbReference type="SAM" id="Coils"/>
    </source>
</evidence>
<dbReference type="Gene3D" id="2.40.30.130">
    <property type="match status" value="1"/>
</dbReference>
<evidence type="ECO:0000256" key="6">
    <source>
        <dbReference type="ARBA" id="ARBA00022833"/>
    </source>
</evidence>
<dbReference type="FunFam" id="3.10.310.40:FF:000001">
    <property type="entry name" value="Alanine--tRNA ligase"/>
    <property type="match status" value="1"/>
</dbReference>
<dbReference type="Pfam" id="PF01411">
    <property type="entry name" value="tRNA-synt_2c"/>
    <property type="match status" value="1"/>
</dbReference>
<feature type="domain" description="Alanyl-transfer RNA synthetases family profile" evidence="15">
    <location>
        <begin position="4"/>
        <end position="718"/>
    </location>
</feature>
<dbReference type="Gene3D" id="3.10.310.40">
    <property type="match status" value="1"/>
</dbReference>
<evidence type="ECO:0000256" key="5">
    <source>
        <dbReference type="ARBA" id="ARBA00022741"/>
    </source>
</evidence>
<comment type="similarity">
    <text evidence="1 13">Belongs to the class-II aminoacyl-tRNA synthetase family.</text>
</comment>
<dbReference type="PROSITE" id="PS50860">
    <property type="entry name" value="AA_TRNA_LIGASE_II_ALA"/>
    <property type="match status" value="1"/>
</dbReference>
<feature type="binding site" evidence="13">
    <location>
        <position position="675"/>
    </location>
    <ligand>
        <name>Zn(2+)</name>
        <dbReference type="ChEBI" id="CHEBI:29105"/>
    </ligand>
</feature>
<keyword evidence="6 13" id="KW-0862">Zinc</keyword>
<dbReference type="Gene3D" id="3.30.980.10">
    <property type="entry name" value="Threonyl-trna Synthetase, Chain A, domain 2"/>
    <property type="match status" value="1"/>
</dbReference>
<dbReference type="InterPro" id="IPR050058">
    <property type="entry name" value="Ala-tRNA_ligase"/>
</dbReference>
<comment type="function">
    <text evidence="11 13">Catalyzes the attachment of alanine to tRNA(Ala) in a two-step reaction: alanine is first activated by ATP to form Ala-AMP and then transferred to the acceptor end of tRNA(Ala). Also edits incorrectly charged Ser-tRNA(Ala) and Gly-tRNA(Ala) via its editing domain.</text>
</comment>
<dbReference type="Pfam" id="PF02272">
    <property type="entry name" value="DHHA1"/>
    <property type="match status" value="1"/>
</dbReference>
<dbReference type="PANTHER" id="PTHR11777:SF9">
    <property type="entry name" value="ALANINE--TRNA LIGASE, CYTOPLASMIC"/>
    <property type="match status" value="1"/>
</dbReference>
<evidence type="ECO:0000256" key="3">
    <source>
        <dbReference type="ARBA" id="ARBA00022598"/>
    </source>
</evidence>
<evidence type="ECO:0000313" key="16">
    <source>
        <dbReference type="EMBL" id="MBC5580069.1"/>
    </source>
</evidence>
<dbReference type="AlphaFoldDB" id="A0A923I5D2"/>
<keyword evidence="10 13" id="KW-0030">Aminoacyl-tRNA synthetase</keyword>
<dbReference type="InterPro" id="IPR045864">
    <property type="entry name" value="aa-tRNA-synth_II/BPL/LPL"/>
</dbReference>
<dbReference type="EC" id="6.1.1.7" evidence="13"/>
<keyword evidence="7 13" id="KW-0067">ATP-binding</keyword>
<dbReference type="InterPro" id="IPR023033">
    <property type="entry name" value="Ala_tRNA_ligase_euk/bac"/>
</dbReference>
<dbReference type="EMBL" id="JACONZ010000001">
    <property type="protein sequence ID" value="MBC5580069.1"/>
    <property type="molecule type" value="Genomic_DNA"/>
</dbReference>
<gene>
    <name evidence="13 16" type="primary">alaS</name>
    <name evidence="16" type="ORF">H8S23_00945</name>
</gene>
<dbReference type="NCBIfam" id="TIGR00344">
    <property type="entry name" value="alaS"/>
    <property type="match status" value="1"/>
</dbReference>
<dbReference type="GO" id="GO:0008270">
    <property type="term" value="F:zinc ion binding"/>
    <property type="evidence" value="ECO:0007669"/>
    <property type="project" value="UniProtKB-UniRule"/>
</dbReference>
<evidence type="ECO:0000259" key="15">
    <source>
        <dbReference type="PROSITE" id="PS50860"/>
    </source>
</evidence>
<protein>
    <recommendedName>
        <fullName evidence="13">Alanine--tRNA ligase</fullName>
        <ecNumber evidence="13">6.1.1.7</ecNumber>
    </recommendedName>
    <alternativeName>
        <fullName evidence="13">Alanyl-tRNA synthetase</fullName>
        <shortName evidence="13">AlaRS</shortName>
    </alternativeName>
</protein>
<comment type="cofactor">
    <cofactor evidence="13">
        <name>Zn(2+)</name>
        <dbReference type="ChEBI" id="CHEBI:29105"/>
    </cofactor>
    <text evidence="13">Binds 1 zinc ion per subunit.</text>
</comment>
<dbReference type="InterPro" id="IPR003156">
    <property type="entry name" value="DHHA1_dom"/>
</dbReference>
<evidence type="ECO:0000256" key="7">
    <source>
        <dbReference type="ARBA" id="ARBA00022840"/>
    </source>
</evidence>
<dbReference type="Gene3D" id="6.10.250.550">
    <property type="match status" value="1"/>
</dbReference>
<feature type="binding site" evidence="13">
    <location>
        <position position="679"/>
    </location>
    <ligand>
        <name>Zn(2+)</name>
        <dbReference type="ChEBI" id="CHEBI:29105"/>
    </ligand>
</feature>
<dbReference type="SUPFAM" id="SSF50447">
    <property type="entry name" value="Translation proteins"/>
    <property type="match status" value="1"/>
</dbReference>
<dbReference type="Gene3D" id="3.30.930.10">
    <property type="entry name" value="Bira Bifunctional Protein, Domain 2"/>
    <property type="match status" value="1"/>
</dbReference>
<evidence type="ECO:0000256" key="1">
    <source>
        <dbReference type="ARBA" id="ARBA00008226"/>
    </source>
</evidence>
<dbReference type="CDD" id="cd00673">
    <property type="entry name" value="AlaRS_core"/>
    <property type="match status" value="1"/>
</dbReference>
<dbReference type="GO" id="GO:0140096">
    <property type="term" value="F:catalytic activity, acting on a protein"/>
    <property type="evidence" value="ECO:0007669"/>
    <property type="project" value="UniProtKB-ARBA"/>
</dbReference>
<dbReference type="FunFam" id="3.30.930.10:FF:000004">
    <property type="entry name" value="Alanine--tRNA ligase"/>
    <property type="match status" value="1"/>
</dbReference>
<comment type="caution">
    <text evidence="16">The sequence shown here is derived from an EMBL/GenBank/DDBJ whole genome shotgun (WGS) entry which is preliminary data.</text>
</comment>
<dbReference type="InterPro" id="IPR012947">
    <property type="entry name" value="tRNA_SAD"/>
</dbReference>
<sequence>MKWTGLNELRESFLSFFESKGHLRLDSFPLVPKDDNSLLLINSGMAPMKKWFLAQEEPPRHRVCTCQKCIRTPDIERVGITARHGTFFEMLGNFSFQDYFKDEAIAWGWEYLTQVLEIPAEKLYISVYLDDDEAYDIWTQKIGIPEDHMVRFGKEDNFWEHGSGPCGPCSEIYFDRGPEHGCGKPDCKVGCDCDRYMEVWNLVFSQFDSDGKGTYTLLEHPNIDTGMGLERLACVLQGVDNLFEVDTVRAILNHVERITGKKYGGDHRTDVSIRVVTDHIRSTVFMVSDGILPSNEGRGYVLRRLLRRAARHGRMLGVDRPFLAELCDTVIQENGGAYPELREHADYIKKVISAEEERFSRTIDQGLSILNNLMDNVAKAAAEGRRRILSGIEAFKLQDTFGFPLDLTKEIAAEAGIEVDEDTFRAELQKQREKAREDRRKKDISGWSGDLFGELEAEPTVFVGYDELEADARVLALSDGEELTEAVSTDDGPKEGVLVVLDRTPFYAESGGQVGDMGYLTADGVKLKVVGCKKTPKGFYVHTCTLESGLLVTGAQLVATVSRRLRMATARNHTAAHLLQAALREVLGMHVHQAGSYEDAQRVRFDFTHFGAVTAEELRQVEKIVNARIYDALPVVTRVMPIREAKALGAMALFGEKYGDEVRVVSIDDFSTELCGGTHVTNTAMLGGFKILSESSAAAGIRRIEGVTGTNLLALLDERTDELAEIADKLKVGNIADLPVRVAALNAELHELRSELEKAKAAAANQKVEGLFQSAREVDGLKIFTAYFGGTGTDTLRSMAERLRDEVPGGVAVLCGESEGKCGMAVSVGKEAQARGIKAGALAKLASAVTGGNGGGKPDLAMAGVRDASKVDEALAAVPELVRSLMK</sequence>
<keyword evidence="4 13" id="KW-0479">Metal-binding</keyword>
<dbReference type="Proteomes" id="UP000659630">
    <property type="component" value="Unassembled WGS sequence"/>
</dbReference>
<comment type="domain">
    <text evidence="13">Consists of three domains; the N-terminal catalytic domain, the editing domain and the C-terminal C-Ala domain. The editing domain removes incorrectly charged amino acids, while the C-Ala domain, along with tRNA(Ala), serves as a bridge to cooperatively bring together the editing and aminoacylation centers thus stimulating deacylation of misacylated tRNAs.</text>
</comment>
<dbReference type="HAMAP" id="MF_00036_B">
    <property type="entry name" value="Ala_tRNA_synth_B"/>
    <property type="match status" value="1"/>
</dbReference>
<keyword evidence="8 13" id="KW-0694">RNA-binding</keyword>
<dbReference type="PANTHER" id="PTHR11777">
    <property type="entry name" value="ALANYL-TRNA SYNTHETASE"/>
    <property type="match status" value="1"/>
</dbReference>
<dbReference type="SUPFAM" id="SSF55186">
    <property type="entry name" value="ThrRS/AlaRS common domain"/>
    <property type="match status" value="1"/>
</dbReference>
<dbReference type="GO" id="GO:0002161">
    <property type="term" value="F:aminoacyl-tRNA deacylase activity"/>
    <property type="evidence" value="ECO:0007669"/>
    <property type="project" value="TreeGrafter"/>
</dbReference>
<dbReference type="GO" id="GO:0005829">
    <property type="term" value="C:cytosol"/>
    <property type="evidence" value="ECO:0007669"/>
    <property type="project" value="TreeGrafter"/>
</dbReference>
<name>A0A923I5D2_9FIRM</name>
<dbReference type="FunFam" id="3.30.54.20:FF:000001">
    <property type="entry name" value="Alanine--tRNA ligase"/>
    <property type="match status" value="1"/>
</dbReference>
<dbReference type="Gene3D" id="3.30.54.20">
    <property type="match status" value="1"/>
</dbReference>
<keyword evidence="17" id="KW-1185">Reference proteome</keyword>
<dbReference type="GO" id="GO:0004813">
    <property type="term" value="F:alanine-tRNA ligase activity"/>
    <property type="evidence" value="ECO:0007669"/>
    <property type="project" value="UniProtKB-UniRule"/>
</dbReference>
<dbReference type="SUPFAM" id="SSF55681">
    <property type="entry name" value="Class II aaRS and biotin synthetases"/>
    <property type="match status" value="1"/>
</dbReference>
<feature type="binding site" evidence="13">
    <location>
        <position position="573"/>
    </location>
    <ligand>
        <name>Zn(2+)</name>
        <dbReference type="ChEBI" id="CHEBI:29105"/>
    </ligand>
</feature>